<evidence type="ECO:0000256" key="1">
    <source>
        <dbReference type="SAM" id="Phobius"/>
    </source>
</evidence>
<feature type="transmembrane region" description="Helical" evidence="1">
    <location>
        <begin position="20"/>
        <end position="38"/>
    </location>
</feature>
<feature type="transmembrane region" description="Helical" evidence="1">
    <location>
        <begin position="45"/>
        <end position="63"/>
    </location>
</feature>
<proteinExistence type="evidence at transcript level"/>
<evidence type="ECO:0000313" key="2">
    <source>
        <dbReference type="EMBL" id="BAE98713.1"/>
    </source>
</evidence>
<protein>
    <submittedName>
        <fullName evidence="2">Uncharacterized protein</fullName>
    </submittedName>
</protein>
<keyword evidence="1" id="KW-0472">Membrane</keyword>
<feature type="non-terminal residue" evidence="2">
    <location>
        <position position="1"/>
    </location>
</feature>
<name>Q0WVY5_ARATH</name>
<accession>Q0WVY5</accession>
<keyword evidence="1" id="KW-1133">Transmembrane helix</keyword>
<organism evidence="2">
    <name type="scientific">Arabidopsis thaliana</name>
    <name type="common">Mouse-ear cress</name>
    <dbReference type="NCBI Taxonomy" id="3702"/>
    <lineage>
        <taxon>Eukaryota</taxon>
        <taxon>Viridiplantae</taxon>
        <taxon>Streptophyta</taxon>
        <taxon>Embryophyta</taxon>
        <taxon>Tracheophyta</taxon>
        <taxon>Spermatophyta</taxon>
        <taxon>Magnoliopsida</taxon>
        <taxon>eudicotyledons</taxon>
        <taxon>Gunneridae</taxon>
        <taxon>Pentapetalae</taxon>
        <taxon>rosids</taxon>
        <taxon>malvids</taxon>
        <taxon>Brassicales</taxon>
        <taxon>Brassicaceae</taxon>
        <taxon>Camelineae</taxon>
        <taxon>Arabidopsis</taxon>
    </lineage>
</organism>
<dbReference type="EMBL" id="AK226598">
    <property type="protein sequence ID" value="BAE98713.1"/>
    <property type="molecule type" value="mRNA"/>
</dbReference>
<keyword evidence="1" id="KW-0812">Transmembrane</keyword>
<reference evidence="2" key="1">
    <citation type="submission" date="2006-07" db="EMBL/GenBank/DDBJ databases">
        <title>Large-scale analysis of RIKEN Arabidopsis full-length (RAFL) cDNAs.</title>
        <authorList>
            <person name="Totoki Y."/>
            <person name="Seki M."/>
            <person name="Ishida J."/>
            <person name="Nakajima M."/>
            <person name="Enju A."/>
            <person name="Morosawa T."/>
            <person name="Kamiya A."/>
            <person name="Narusaka M."/>
            <person name="Shin-i T."/>
            <person name="Nakagawa M."/>
            <person name="Sakamoto N."/>
            <person name="Oishi K."/>
            <person name="Kohara Y."/>
            <person name="Kobayashi M."/>
            <person name="Toyoda A."/>
            <person name="Sakaki Y."/>
            <person name="Sakurai T."/>
            <person name="Iida K."/>
            <person name="Akiyama K."/>
            <person name="Satou M."/>
            <person name="Toyoda T."/>
            <person name="Konagaya A."/>
            <person name="Carninci P."/>
            <person name="Kawai J."/>
            <person name="Hayashizaki Y."/>
            <person name="Shinozaki K."/>
        </authorList>
    </citation>
    <scope>NUCLEOTIDE SEQUENCE</scope>
</reference>
<sequence length="77" mass="8364">ENFVIDKEVWTSSPLTPLSSTIAFLLFALISAASCRFLRRRPVAGGFRSIGTGFFVLVVYALSCSSRDLVLDSVSFG</sequence>
<dbReference type="AlphaFoldDB" id="Q0WVY5"/>